<evidence type="ECO:0000313" key="3">
    <source>
        <dbReference type="Proteomes" id="UP000639859"/>
    </source>
</evidence>
<comment type="caution">
    <text evidence="2">The sequence shown here is derived from an EMBL/GenBank/DDBJ whole genome shotgun (WGS) entry which is preliminary data.</text>
</comment>
<protein>
    <submittedName>
        <fullName evidence="2">Uncharacterized protein</fullName>
    </submittedName>
</protein>
<name>A0ABS0SYX7_9CAUL</name>
<dbReference type="EMBL" id="JADWOX010000007">
    <property type="protein sequence ID" value="MBI1684466.1"/>
    <property type="molecule type" value="Genomic_DNA"/>
</dbReference>
<evidence type="ECO:0000256" key="1">
    <source>
        <dbReference type="SAM" id="MobiDB-lite"/>
    </source>
</evidence>
<dbReference type="Proteomes" id="UP000639859">
    <property type="component" value="Unassembled WGS sequence"/>
</dbReference>
<gene>
    <name evidence="2" type="ORF">I4Q42_12380</name>
</gene>
<accession>A0ABS0SYX7</accession>
<evidence type="ECO:0000313" key="2">
    <source>
        <dbReference type="EMBL" id="MBI1684466.1"/>
    </source>
</evidence>
<feature type="region of interest" description="Disordered" evidence="1">
    <location>
        <begin position="97"/>
        <end position="117"/>
    </location>
</feature>
<sequence length="892" mass="95932">MTTPFQACIADAHAKGDLDADTAAQVRGAYDSAYEAAADLGPVEADRLAAGAAMTALERQALRAKVHRALSVRTRVAALNEAKAFLEARGYTNVSFDSGKGGGRPPKGGWTLSGEPPKEGPYAKGGILADWLKELVDGSGGLAGAAGPSVKGRYQALAGSFQAMMADLSEAFDTVTGLPTKGRALLDNLVREAFGEDTGDQAAKALSKAWGDTAEYSRQLFNAAGGEIGKLEKWGLPQSHNALALRTAGKDAWLAAITPRLDAGRMIDRLTDKPFAPAQLKAVLSDVYDSIVTLGAIDREMGEALGKGKVADQRAEHRFLVFKDADNWMAYQAEFGVADPYAAMMRHLDGMALDIARLQVLGPNPDHQFDWLARAALRMGDIEGAGVKARANVESARQMYGHLTGELGGAYGPDVALARVGKMTRSALAGIQLGGAVINDLLSNPVFAAKAKALAGLSAMPDFRAYFAQVTSPQARAAARRTGFIAENARARNAEAIQRYLRSQTVGGKAWEGANALGALLPHWVNTAGLLDGNMKASRRAFQDEFMGYVADRRGQTLAQLAASKDSEERAFSALLSARGWTENDWDVVRTVAPERYGEGIEFVSPQALAKAGREDIGWKLAETIERETRAVVPEPSLWSRAKMMGTTRPGTLRGEFQRSLMTYRSFSVTQTYSWGREFIFRAAQAGNDPRVPWKLRVAAQAAPLVLGATLAGALTVWTKDMIKGRDPRPAWSEDPEQQGKVAYQFWGAALAQGGGQGILGDFFFSAQARNGKSSALTAFGPAAGLVSDTFDLTWGNADEAIKGKETHAGREAVRFAGRYNPLASLWWSRAIMDRAVIDQIQRLIDPEADEQFRRQSKRLADEYGQGEWWPEGQAVPERAPNLGNAAQPVEP</sequence>
<feature type="region of interest" description="Disordered" evidence="1">
    <location>
        <begin position="864"/>
        <end position="892"/>
    </location>
</feature>
<organism evidence="2 3">
    <name type="scientific">Caulobacter hibisci</name>
    <dbReference type="NCBI Taxonomy" id="2035993"/>
    <lineage>
        <taxon>Bacteria</taxon>
        <taxon>Pseudomonadati</taxon>
        <taxon>Pseudomonadota</taxon>
        <taxon>Alphaproteobacteria</taxon>
        <taxon>Caulobacterales</taxon>
        <taxon>Caulobacteraceae</taxon>
        <taxon>Caulobacter</taxon>
    </lineage>
</organism>
<proteinExistence type="predicted"/>
<reference evidence="2 3" key="1">
    <citation type="submission" date="2020-11" db="EMBL/GenBank/DDBJ databases">
        <title>genome sequence of strain KACC 18849.</title>
        <authorList>
            <person name="Gao J."/>
            <person name="Zhang X."/>
        </authorList>
    </citation>
    <scope>NUCLEOTIDE SEQUENCE [LARGE SCALE GENOMIC DNA]</scope>
    <source>
        <strain evidence="2 3">KACC 18849</strain>
    </source>
</reference>
<keyword evidence="3" id="KW-1185">Reference proteome</keyword>
<dbReference type="RefSeq" id="WP_198576379.1">
    <property type="nucleotide sequence ID" value="NZ_JADWOX010000007.1"/>
</dbReference>